<reference evidence="2" key="1">
    <citation type="submission" date="2017-02" db="EMBL/GenBank/DDBJ databases">
        <title>Emergence of VIM metallo-beta-lactamase producing Alcaligenes faecalis in GAZA, Palestine.</title>
        <authorList>
            <person name="Al Laham N."/>
            <person name="Chavda K."/>
            <person name="Cienfuegos V."/>
            <person name="Kreiswirth B."/>
            <person name="Chen L."/>
        </authorList>
    </citation>
    <scope>NUCLEOTIDE SEQUENCE</scope>
    <source>
        <strain evidence="2">GZAF1</strain>
        <plasmid evidence="2">pGZAF1_VIM</plasmid>
    </source>
</reference>
<dbReference type="InterPro" id="IPR036249">
    <property type="entry name" value="Thioredoxin-like_sf"/>
</dbReference>
<dbReference type="InterPro" id="IPR014111">
    <property type="entry name" value="T4SS_TraF-like"/>
</dbReference>
<dbReference type="SUPFAM" id="SSF52833">
    <property type="entry name" value="Thioredoxin-like"/>
    <property type="match status" value="1"/>
</dbReference>
<geneLocation type="plasmid" evidence="2">
    <name>pGZAF1_VIM</name>
</geneLocation>
<sequence>MKPKRHLDYQLNAVKLILCSVALAIFGAACSTDIQAQSFYDRKEEGWFWYKEDPEPEQEQEQEPESEPEQPVVIIAPPTEAPTQEVAPTAPAPLSAAWLRENMMKYLDVAIDEPSPENVKAYLYLQRLAMDKAERYAMVSQRVNVGNPFLDETIRRPSSSFAVTSVDAMAGVARAQLVKKIAANAGIFFFYQSDCSLCTLQAPIIKSLETQEGFSVIPVSVDGENMPNSPWEEFKADNGHAALLGIENLPATYLVGADGSMVSLGQGVYALPELQERIIKVAVVEGWVSEEEANQTRPIRNFNNLADILEAGRVDTQISAKADESGFIPPQEILQHITRQMQ</sequence>
<dbReference type="Pfam" id="PF13728">
    <property type="entry name" value="TraF"/>
    <property type="match status" value="1"/>
</dbReference>
<evidence type="ECO:0000313" key="2">
    <source>
        <dbReference type="EMBL" id="ASD48433.1"/>
    </source>
</evidence>
<keyword evidence="1" id="KW-0732">Signal</keyword>
<accession>A0A1Z3MKX1</accession>
<evidence type="ECO:0008006" key="3">
    <source>
        <dbReference type="Google" id="ProtNLM"/>
    </source>
</evidence>
<dbReference type="Gene3D" id="3.40.30.10">
    <property type="entry name" value="Glutaredoxin"/>
    <property type="match status" value="1"/>
</dbReference>
<feature type="chain" id="PRO_5012261083" description="Conjugal transfer protein TraF" evidence="1">
    <location>
        <begin position="25"/>
        <end position="342"/>
    </location>
</feature>
<name>A0A1Z3MKX1_ALCFA</name>
<dbReference type="PROSITE" id="PS51257">
    <property type="entry name" value="PROKAR_LIPOPROTEIN"/>
    <property type="match status" value="1"/>
</dbReference>
<organism evidence="2">
    <name type="scientific">Alcaligenes faecalis</name>
    <dbReference type="NCBI Taxonomy" id="511"/>
    <lineage>
        <taxon>Bacteria</taxon>
        <taxon>Pseudomonadati</taxon>
        <taxon>Pseudomonadota</taxon>
        <taxon>Betaproteobacteria</taxon>
        <taxon>Burkholderiales</taxon>
        <taxon>Alcaligenaceae</taxon>
        <taxon>Alcaligenes</taxon>
    </lineage>
</organism>
<protein>
    <recommendedName>
        <fullName evidence="3">Conjugal transfer protein TraF</fullName>
    </recommendedName>
</protein>
<dbReference type="EMBL" id="KY623659">
    <property type="protein sequence ID" value="ASD48433.1"/>
    <property type="molecule type" value="Genomic_DNA"/>
</dbReference>
<proteinExistence type="predicted"/>
<evidence type="ECO:0000256" key="1">
    <source>
        <dbReference type="SAM" id="SignalP"/>
    </source>
</evidence>
<dbReference type="NCBIfam" id="TIGR02740">
    <property type="entry name" value="TraF-like"/>
    <property type="match status" value="1"/>
</dbReference>
<dbReference type="InterPro" id="IPR039555">
    <property type="entry name" value="TraF/TrbB"/>
</dbReference>
<dbReference type="AlphaFoldDB" id="A0A1Z3MKX1"/>
<feature type="signal peptide" evidence="1">
    <location>
        <begin position="1"/>
        <end position="24"/>
    </location>
</feature>
<keyword evidence="2" id="KW-0614">Plasmid</keyword>